<keyword evidence="3" id="KW-1185">Reference proteome</keyword>
<organism evidence="2 3">
    <name type="scientific">Gracilibacillus kekensis</name>
    <dbReference type="NCBI Taxonomy" id="1027249"/>
    <lineage>
        <taxon>Bacteria</taxon>
        <taxon>Bacillati</taxon>
        <taxon>Bacillota</taxon>
        <taxon>Bacilli</taxon>
        <taxon>Bacillales</taxon>
        <taxon>Bacillaceae</taxon>
        <taxon>Gracilibacillus</taxon>
    </lineage>
</organism>
<keyword evidence="1" id="KW-1133">Transmembrane helix</keyword>
<dbReference type="STRING" id="1027249.SAMN05216179_0158"/>
<keyword evidence="1" id="KW-0472">Membrane</keyword>
<dbReference type="OrthoDB" id="2735144at2"/>
<accession>A0A1M7IUY9</accession>
<dbReference type="EMBL" id="FRCZ01000001">
    <property type="protein sequence ID" value="SHM44463.1"/>
    <property type="molecule type" value="Genomic_DNA"/>
</dbReference>
<keyword evidence="1" id="KW-0812">Transmembrane</keyword>
<evidence type="ECO:0000313" key="2">
    <source>
        <dbReference type="EMBL" id="SHM44463.1"/>
    </source>
</evidence>
<evidence type="ECO:0000313" key="3">
    <source>
        <dbReference type="Proteomes" id="UP000184184"/>
    </source>
</evidence>
<feature type="transmembrane region" description="Helical" evidence="1">
    <location>
        <begin position="54"/>
        <end position="77"/>
    </location>
</feature>
<protein>
    <submittedName>
        <fullName evidence="2">Uncharacterized protein</fullName>
    </submittedName>
</protein>
<gene>
    <name evidence="2" type="ORF">SAMN05216179_0158</name>
</gene>
<dbReference type="RefSeq" id="WP_073198749.1">
    <property type="nucleotide sequence ID" value="NZ_FRCZ01000001.1"/>
</dbReference>
<reference evidence="2 3" key="1">
    <citation type="submission" date="2016-11" db="EMBL/GenBank/DDBJ databases">
        <authorList>
            <person name="Jaros S."/>
            <person name="Januszkiewicz K."/>
            <person name="Wedrychowicz H."/>
        </authorList>
    </citation>
    <scope>NUCLEOTIDE SEQUENCE [LARGE SCALE GENOMIC DNA]</scope>
    <source>
        <strain evidence="2 3">CGMCC 1.10681</strain>
    </source>
</reference>
<evidence type="ECO:0000256" key="1">
    <source>
        <dbReference type="SAM" id="Phobius"/>
    </source>
</evidence>
<proteinExistence type="predicted"/>
<name>A0A1M7IUY9_9BACI</name>
<feature type="transmembrane region" description="Helical" evidence="1">
    <location>
        <begin position="89"/>
        <end position="109"/>
    </location>
</feature>
<sequence length="123" mass="14337">MQLGWLISTITAISLGTGFAIIIATLHKKVVKDRLGKVDFKKTDIYFYWTRWDYITIICAAYAFICIVGLAVCLLNGKTIDNNWVQFFLHQAFMFSMLSSIWFISRLAYVFKGIKERWSDEFE</sequence>
<dbReference type="Proteomes" id="UP000184184">
    <property type="component" value="Unassembled WGS sequence"/>
</dbReference>
<dbReference type="AlphaFoldDB" id="A0A1M7IUY9"/>
<feature type="transmembrane region" description="Helical" evidence="1">
    <location>
        <begin position="6"/>
        <end position="26"/>
    </location>
</feature>